<feature type="chain" id="PRO_5041925114" evidence="1">
    <location>
        <begin position="18"/>
        <end position="139"/>
    </location>
</feature>
<evidence type="ECO:0000313" key="2">
    <source>
        <dbReference type="EMBL" id="KAF8447152.1"/>
    </source>
</evidence>
<gene>
    <name evidence="2" type="ORF">L210DRAFT_932237</name>
</gene>
<dbReference type="AlphaFoldDB" id="A0AAD4C3B1"/>
<dbReference type="Proteomes" id="UP001194468">
    <property type="component" value="Unassembled WGS sequence"/>
</dbReference>
<keyword evidence="3" id="KW-1185">Reference proteome</keyword>
<name>A0AAD4C3B1_BOLED</name>
<accession>A0AAD4C3B1</accession>
<evidence type="ECO:0000256" key="1">
    <source>
        <dbReference type="SAM" id="SignalP"/>
    </source>
</evidence>
<protein>
    <submittedName>
        <fullName evidence="2">Uncharacterized protein</fullName>
    </submittedName>
</protein>
<organism evidence="2 3">
    <name type="scientific">Boletus edulis BED1</name>
    <dbReference type="NCBI Taxonomy" id="1328754"/>
    <lineage>
        <taxon>Eukaryota</taxon>
        <taxon>Fungi</taxon>
        <taxon>Dikarya</taxon>
        <taxon>Basidiomycota</taxon>
        <taxon>Agaricomycotina</taxon>
        <taxon>Agaricomycetes</taxon>
        <taxon>Agaricomycetidae</taxon>
        <taxon>Boletales</taxon>
        <taxon>Boletineae</taxon>
        <taxon>Boletaceae</taxon>
        <taxon>Boletoideae</taxon>
        <taxon>Boletus</taxon>
    </lineage>
</organism>
<reference evidence="2" key="2">
    <citation type="journal article" date="2020" name="Nat. Commun.">
        <title>Large-scale genome sequencing of mycorrhizal fungi provides insights into the early evolution of symbiotic traits.</title>
        <authorList>
            <person name="Miyauchi S."/>
            <person name="Kiss E."/>
            <person name="Kuo A."/>
            <person name="Drula E."/>
            <person name="Kohler A."/>
            <person name="Sanchez-Garcia M."/>
            <person name="Morin E."/>
            <person name="Andreopoulos B."/>
            <person name="Barry K.W."/>
            <person name="Bonito G."/>
            <person name="Buee M."/>
            <person name="Carver A."/>
            <person name="Chen C."/>
            <person name="Cichocki N."/>
            <person name="Clum A."/>
            <person name="Culley D."/>
            <person name="Crous P.W."/>
            <person name="Fauchery L."/>
            <person name="Girlanda M."/>
            <person name="Hayes R.D."/>
            <person name="Keri Z."/>
            <person name="LaButti K."/>
            <person name="Lipzen A."/>
            <person name="Lombard V."/>
            <person name="Magnuson J."/>
            <person name="Maillard F."/>
            <person name="Murat C."/>
            <person name="Nolan M."/>
            <person name="Ohm R.A."/>
            <person name="Pangilinan J."/>
            <person name="Pereira M.F."/>
            <person name="Perotto S."/>
            <person name="Peter M."/>
            <person name="Pfister S."/>
            <person name="Riley R."/>
            <person name="Sitrit Y."/>
            <person name="Stielow J.B."/>
            <person name="Szollosi G."/>
            <person name="Zifcakova L."/>
            <person name="Stursova M."/>
            <person name="Spatafora J.W."/>
            <person name="Tedersoo L."/>
            <person name="Vaario L.M."/>
            <person name="Yamada A."/>
            <person name="Yan M."/>
            <person name="Wang P."/>
            <person name="Xu J."/>
            <person name="Bruns T."/>
            <person name="Baldrian P."/>
            <person name="Vilgalys R."/>
            <person name="Dunand C."/>
            <person name="Henrissat B."/>
            <person name="Grigoriev I.V."/>
            <person name="Hibbett D."/>
            <person name="Nagy L.G."/>
            <person name="Martin F.M."/>
        </authorList>
    </citation>
    <scope>NUCLEOTIDE SEQUENCE</scope>
    <source>
        <strain evidence="2">BED1</strain>
    </source>
</reference>
<dbReference type="EMBL" id="WHUW01000004">
    <property type="protein sequence ID" value="KAF8447152.1"/>
    <property type="molecule type" value="Genomic_DNA"/>
</dbReference>
<reference evidence="2" key="1">
    <citation type="submission" date="2019-10" db="EMBL/GenBank/DDBJ databases">
        <authorList>
            <consortium name="DOE Joint Genome Institute"/>
            <person name="Kuo A."/>
            <person name="Miyauchi S."/>
            <person name="Kiss E."/>
            <person name="Drula E."/>
            <person name="Kohler A."/>
            <person name="Sanchez-Garcia M."/>
            <person name="Andreopoulos B."/>
            <person name="Barry K.W."/>
            <person name="Bonito G."/>
            <person name="Buee M."/>
            <person name="Carver A."/>
            <person name="Chen C."/>
            <person name="Cichocki N."/>
            <person name="Clum A."/>
            <person name="Culley D."/>
            <person name="Crous P.W."/>
            <person name="Fauchery L."/>
            <person name="Girlanda M."/>
            <person name="Hayes R."/>
            <person name="Keri Z."/>
            <person name="LaButti K."/>
            <person name="Lipzen A."/>
            <person name="Lombard V."/>
            <person name="Magnuson J."/>
            <person name="Maillard F."/>
            <person name="Morin E."/>
            <person name="Murat C."/>
            <person name="Nolan M."/>
            <person name="Ohm R."/>
            <person name="Pangilinan J."/>
            <person name="Pereira M."/>
            <person name="Perotto S."/>
            <person name="Peter M."/>
            <person name="Riley R."/>
            <person name="Sitrit Y."/>
            <person name="Stielow B."/>
            <person name="Szollosi G."/>
            <person name="Zifcakova L."/>
            <person name="Stursova M."/>
            <person name="Spatafora J.W."/>
            <person name="Tedersoo L."/>
            <person name="Vaario L.-M."/>
            <person name="Yamada A."/>
            <person name="Yan M."/>
            <person name="Wang P."/>
            <person name="Xu J."/>
            <person name="Bruns T."/>
            <person name="Baldrian P."/>
            <person name="Vilgalys R."/>
            <person name="Henrissat B."/>
            <person name="Grigoriev I.V."/>
            <person name="Hibbett D."/>
            <person name="Nagy L.G."/>
            <person name="Martin F.M."/>
        </authorList>
    </citation>
    <scope>NUCLEOTIDE SEQUENCE</scope>
    <source>
        <strain evidence="2">BED1</strain>
    </source>
</reference>
<dbReference type="InterPro" id="IPR045469">
    <property type="entry name" value="Nis1"/>
</dbReference>
<proteinExistence type="predicted"/>
<sequence length="139" mass="14568">MFKTFFTLCLFATTVFAQAAFIGLPTFNQTVYAGTDLIVQVQSPDSLTSVEQVAVAIGLESCPNTPACGAPSGGLGIILYYGLFDPQFHGPGVPYENFTVQIPSTVPAGTAAIAVAHFALVGDGNYPLFETLNQTITIA</sequence>
<evidence type="ECO:0000313" key="3">
    <source>
        <dbReference type="Proteomes" id="UP001194468"/>
    </source>
</evidence>
<dbReference type="Pfam" id="PF19271">
    <property type="entry name" value="Nis1"/>
    <property type="match status" value="1"/>
</dbReference>
<feature type="signal peptide" evidence="1">
    <location>
        <begin position="1"/>
        <end position="17"/>
    </location>
</feature>
<keyword evidence="1" id="KW-0732">Signal</keyword>
<comment type="caution">
    <text evidence="2">The sequence shown here is derived from an EMBL/GenBank/DDBJ whole genome shotgun (WGS) entry which is preliminary data.</text>
</comment>